<accession>A0A7W6FQH2</accession>
<evidence type="ECO:0000259" key="5">
    <source>
        <dbReference type="Pfam" id="PF00171"/>
    </source>
</evidence>
<dbReference type="InterPro" id="IPR016162">
    <property type="entry name" value="Ald_DH_N"/>
</dbReference>
<dbReference type="Proteomes" id="UP000571950">
    <property type="component" value="Unassembled WGS sequence"/>
</dbReference>
<evidence type="ECO:0000313" key="6">
    <source>
        <dbReference type="EMBL" id="MBB3927131.1"/>
    </source>
</evidence>
<evidence type="ECO:0000256" key="2">
    <source>
        <dbReference type="ARBA" id="ARBA00023002"/>
    </source>
</evidence>
<dbReference type="RefSeq" id="WP_188072641.1">
    <property type="nucleotide sequence ID" value="NZ_BSPS01000033.1"/>
</dbReference>
<dbReference type="AlphaFoldDB" id="A0A7W6FQH2"/>
<evidence type="ECO:0000256" key="3">
    <source>
        <dbReference type="PROSITE-ProRule" id="PRU10007"/>
    </source>
</evidence>
<comment type="caution">
    <text evidence="6">The sequence shown here is derived from an EMBL/GenBank/DDBJ whole genome shotgun (WGS) entry which is preliminary data.</text>
</comment>
<organism evidence="6 7">
    <name type="scientific">Sphingobium jiangsuense</name>
    <dbReference type="NCBI Taxonomy" id="870476"/>
    <lineage>
        <taxon>Bacteria</taxon>
        <taxon>Pseudomonadati</taxon>
        <taxon>Pseudomonadota</taxon>
        <taxon>Alphaproteobacteria</taxon>
        <taxon>Sphingomonadales</taxon>
        <taxon>Sphingomonadaceae</taxon>
        <taxon>Sphingobium</taxon>
    </lineage>
</organism>
<dbReference type="PROSITE" id="PS00687">
    <property type="entry name" value="ALDEHYDE_DEHYDR_GLU"/>
    <property type="match status" value="1"/>
</dbReference>
<evidence type="ECO:0000313" key="7">
    <source>
        <dbReference type="Proteomes" id="UP000571950"/>
    </source>
</evidence>
<dbReference type="Pfam" id="PF00171">
    <property type="entry name" value="Aldedh"/>
    <property type="match status" value="1"/>
</dbReference>
<gene>
    <name evidence="6" type="ORF">GGR43_002854</name>
</gene>
<dbReference type="InterPro" id="IPR016161">
    <property type="entry name" value="Ald_DH/histidinol_DH"/>
</dbReference>
<dbReference type="CDD" id="cd07097">
    <property type="entry name" value="ALDH_KGSADH-YcbD"/>
    <property type="match status" value="1"/>
</dbReference>
<dbReference type="EC" id="1.2.1.3" evidence="6"/>
<keyword evidence="2 4" id="KW-0560">Oxidoreductase</keyword>
<reference evidence="6 7" key="1">
    <citation type="submission" date="2020-08" db="EMBL/GenBank/DDBJ databases">
        <title>Genomic Encyclopedia of Type Strains, Phase IV (KMG-IV): sequencing the most valuable type-strain genomes for metagenomic binning, comparative biology and taxonomic classification.</title>
        <authorList>
            <person name="Goeker M."/>
        </authorList>
    </citation>
    <scope>NUCLEOTIDE SEQUENCE [LARGE SCALE GENOMIC DNA]</scope>
    <source>
        <strain evidence="6 7">DSM 26189</strain>
    </source>
</reference>
<dbReference type="InterPro" id="IPR029510">
    <property type="entry name" value="Ald_DH_CS_GLU"/>
</dbReference>
<keyword evidence="7" id="KW-1185">Reference proteome</keyword>
<protein>
    <submittedName>
        <fullName evidence="6">Aldehyde dehydrogenase (NAD+)</fullName>
        <ecNumber evidence="6">1.2.1.3</ecNumber>
    </submittedName>
</protein>
<dbReference type="PANTHER" id="PTHR11699">
    <property type="entry name" value="ALDEHYDE DEHYDROGENASE-RELATED"/>
    <property type="match status" value="1"/>
</dbReference>
<dbReference type="GO" id="GO:0004029">
    <property type="term" value="F:aldehyde dehydrogenase (NAD+) activity"/>
    <property type="evidence" value="ECO:0007669"/>
    <property type="project" value="UniProtKB-EC"/>
</dbReference>
<dbReference type="SUPFAM" id="SSF53720">
    <property type="entry name" value="ALDH-like"/>
    <property type="match status" value="1"/>
</dbReference>
<dbReference type="Gene3D" id="3.40.309.10">
    <property type="entry name" value="Aldehyde Dehydrogenase, Chain A, domain 2"/>
    <property type="match status" value="1"/>
</dbReference>
<evidence type="ECO:0000256" key="1">
    <source>
        <dbReference type="ARBA" id="ARBA00009986"/>
    </source>
</evidence>
<proteinExistence type="inferred from homology"/>
<dbReference type="Gene3D" id="3.40.605.10">
    <property type="entry name" value="Aldehyde Dehydrogenase, Chain A, domain 1"/>
    <property type="match status" value="1"/>
</dbReference>
<comment type="similarity">
    <text evidence="1 4">Belongs to the aldehyde dehydrogenase family.</text>
</comment>
<dbReference type="FunFam" id="3.40.605.10:FF:000007">
    <property type="entry name" value="NAD/NADP-dependent betaine aldehyde dehydrogenase"/>
    <property type="match status" value="1"/>
</dbReference>
<dbReference type="InterPro" id="IPR015590">
    <property type="entry name" value="Aldehyde_DH_dom"/>
</dbReference>
<evidence type="ECO:0000256" key="4">
    <source>
        <dbReference type="RuleBase" id="RU003345"/>
    </source>
</evidence>
<feature type="domain" description="Aldehyde dehydrogenase" evidence="5">
    <location>
        <begin position="17"/>
        <end position="474"/>
    </location>
</feature>
<name>A0A7W6FQH2_9SPHN</name>
<dbReference type="InterPro" id="IPR016163">
    <property type="entry name" value="Ald_DH_C"/>
</dbReference>
<sequence length="480" mass="50620">MKGHHLIGGEWIAGTDLVPDINPSDTGEIVGEFPTGDEALVNAAIEAALAAKHGWARSNIQLRHDILRRASDAIMARREELGTLLAREEGKPIAEAIGEVVRAAHVFGFFAGEALRLGGEKLPSIRDGVDVEITREPVGVVGIIAPWNFPIAIPAWKIAPALAFGNCVVFKPAEMVPASSYALARILVEAGVPAGVFNLVFGKGRVVGTALTSHPGIDAISFTGSVGTGRSVAAACVAASPMKKVQLEMGGKNPLIVLDDADLVVAVDVAVNGAYLSTGQRCTSPERLIVAEGIHDRFVAAAIEKLSAMKVGHALDPDTIVGPVVSEGQLDSNLDYVRLGREAGATLAFGGERTQARTPGFYMTPVLFTDVSSDMRIAREETFGPFAAVIRVKDYEEALAVANDTEFGLSSGICTTSLKYASHYKRNSNAGMVMVNLPTAGVDYHAPFGGRRGSSYGPREQGRYAAEFYTSVKTAYTAAG</sequence>
<feature type="active site" evidence="3">
    <location>
        <position position="248"/>
    </location>
</feature>
<dbReference type="EMBL" id="JACIDT010000010">
    <property type="protein sequence ID" value="MBB3927131.1"/>
    <property type="molecule type" value="Genomic_DNA"/>
</dbReference>